<evidence type="ECO:0000313" key="2">
    <source>
        <dbReference type="Proteomes" id="UP001443914"/>
    </source>
</evidence>
<reference evidence="1" key="1">
    <citation type="submission" date="2024-03" db="EMBL/GenBank/DDBJ databases">
        <title>WGS assembly of Saponaria officinalis var. Norfolk2.</title>
        <authorList>
            <person name="Jenkins J."/>
            <person name="Shu S."/>
            <person name="Grimwood J."/>
            <person name="Barry K."/>
            <person name="Goodstein D."/>
            <person name="Schmutz J."/>
            <person name="Leebens-Mack J."/>
            <person name="Osbourn A."/>
        </authorList>
    </citation>
    <scope>NUCLEOTIDE SEQUENCE [LARGE SCALE GENOMIC DNA]</scope>
    <source>
        <strain evidence="1">JIC</strain>
    </source>
</reference>
<evidence type="ECO:0000313" key="1">
    <source>
        <dbReference type="EMBL" id="KAK9665108.1"/>
    </source>
</evidence>
<gene>
    <name evidence="1" type="ORF">RND81_14G090900</name>
</gene>
<dbReference type="AlphaFoldDB" id="A0AAW1GQ46"/>
<name>A0AAW1GQ46_SAPOF</name>
<protein>
    <submittedName>
        <fullName evidence="1">Uncharacterized protein</fullName>
    </submittedName>
</protein>
<proteinExistence type="predicted"/>
<dbReference type="EMBL" id="JBDFQZ010000014">
    <property type="protein sequence ID" value="KAK9665108.1"/>
    <property type="molecule type" value="Genomic_DNA"/>
</dbReference>
<keyword evidence="2" id="KW-1185">Reference proteome</keyword>
<comment type="caution">
    <text evidence="1">The sequence shown here is derived from an EMBL/GenBank/DDBJ whole genome shotgun (WGS) entry which is preliminary data.</text>
</comment>
<accession>A0AAW1GQ46</accession>
<dbReference type="Proteomes" id="UP001443914">
    <property type="component" value="Unassembled WGS sequence"/>
</dbReference>
<organism evidence="1 2">
    <name type="scientific">Saponaria officinalis</name>
    <name type="common">Common soapwort</name>
    <name type="synonym">Lychnis saponaria</name>
    <dbReference type="NCBI Taxonomy" id="3572"/>
    <lineage>
        <taxon>Eukaryota</taxon>
        <taxon>Viridiplantae</taxon>
        <taxon>Streptophyta</taxon>
        <taxon>Embryophyta</taxon>
        <taxon>Tracheophyta</taxon>
        <taxon>Spermatophyta</taxon>
        <taxon>Magnoliopsida</taxon>
        <taxon>eudicotyledons</taxon>
        <taxon>Gunneridae</taxon>
        <taxon>Pentapetalae</taxon>
        <taxon>Caryophyllales</taxon>
        <taxon>Caryophyllaceae</taxon>
        <taxon>Caryophylleae</taxon>
        <taxon>Saponaria</taxon>
    </lineage>
</organism>
<sequence>MMSSRRPTQNAYKISGLVASPLISFPENVVKKKQTSSAAMILGLHSDDSTTTMIMTSRQQAAALSIIGGFPTPIHPLGGIRRIHKESCDHFSVLVINQWNAATPVNDQRSSVGVLGHKRLSPSKRLFLALRKHYCKWKRKVRSKFENKSSFGAGDITSALGSTGMDMDTDTMDIDIKTGTSV</sequence>